<accession>A0A8J7AK60</accession>
<keyword evidence="2" id="KW-1185">Reference proteome</keyword>
<reference evidence="1" key="1">
    <citation type="submission" date="2020-10" db="EMBL/GenBank/DDBJ databases">
        <authorList>
            <person name="Castelo-Branco R."/>
            <person name="Eusebio N."/>
            <person name="Adriana R."/>
            <person name="Vieira A."/>
            <person name="Brugerolle De Fraissinette N."/>
            <person name="Rezende De Castro R."/>
            <person name="Schneider M.P."/>
            <person name="Vasconcelos V."/>
            <person name="Leao P.N."/>
        </authorList>
    </citation>
    <scope>NUCLEOTIDE SEQUENCE</scope>
    <source>
        <strain evidence="1">LEGE 07310</strain>
    </source>
</reference>
<gene>
    <name evidence="1" type="ORF">IQ241_24135</name>
</gene>
<protein>
    <submittedName>
        <fullName evidence="1">Uncharacterized protein</fullName>
    </submittedName>
</protein>
<name>A0A8J7AK60_9CYAN</name>
<dbReference type="RefSeq" id="WP_193912185.1">
    <property type="nucleotide sequence ID" value="NZ_JADEXG010000103.1"/>
</dbReference>
<organism evidence="1 2">
    <name type="scientific">Vasconcelosia minhoensis LEGE 07310</name>
    <dbReference type="NCBI Taxonomy" id="915328"/>
    <lineage>
        <taxon>Bacteria</taxon>
        <taxon>Bacillati</taxon>
        <taxon>Cyanobacteriota</taxon>
        <taxon>Cyanophyceae</taxon>
        <taxon>Nodosilineales</taxon>
        <taxon>Cymatolegaceae</taxon>
        <taxon>Vasconcelosia</taxon>
        <taxon>Vasconcelosia minhoensis</taxon>
    </lineage>
</organism>
<evidence type="ECO:0000313" key="2">
    <source>
        <dbReference type="Proteomes" id="UP000636505"/>
    </source>
</evidence>
<dbReference type="Gene3D" id="3.40.1000.10">
    <property type="entry name" value="Mog1/PsbP, alpha/beta/alpha sandwich"/>
    <property type="match status" value="1"/>
</dbReference>
<dbReference type="EMBL" id="JADEXG010000103">
    <property type="protein sequence ID" value="MBE9080339.1"/>
    <property type="molecule type" value="Genomic_DNA"/>
</dbReference>
<dbReference type="AlphaFoldDB" id="A0A8J7AK60"/>
<comment type="caution">
    <text evidence="1">The sequence shown here is derived from an EMBL/GenBank/DDBJ whole genome shotgun (WGS) entry which is preliminary data.</text>
</comment>
<evidence type="ECO:0000313" key="1">
    <source>
        <dbReference type="EMBL" id="MBE9080339.1"/>
    </source>
</evidence>
<dbReference type="Proteomes" id="UP000636505">
    <property type="component" value="Unassembled WGS sequence"/>
</dbReference>
<proteinExistence type="predicted"/>
<dbReference type="PROSITE" id="PS51257">
    <property type="entry name" value="PROKAR_LIPOPROTEIN"/>
    <property type="match status" value="1"/>
</dbReference>
<sequence length="192" mass="21246">MLLKRPLKPLAVLLLTGLLLSGCRLFNRGSGEVVGSVSSQALSDGGQLLENEAAQIRLAVPDAWESLTELRPDADIYAAHEADQLYIMVLAEDQGTLSLFDLADNAEQYRRFIASKLDDYDGETAVGEVQIDDKSGIQYEIRGSLDGTELTYLHTTLEGEDRYYQIIGWTKADRYPNSKARLQAVIETFQGT</sequence>